<dbReference type="InterPro" id="IPR016039">
    <property type="entry name" value="Thiolase-like"/>
</dbReference>
<dbReference type="PANTHER" id="PTHR34069:SF3">
    <property type="entry name" value="ACYL-COA:ACYL-COA ALKYLTRANSFERASE"/>
    <property type="match status" value="1"/>
</dbReference>
<keyword evidence="2" id="KW-0012">Acyltransferase</keyword>
<evidence type="ECO:0000259" key="3">
    <source>
        <dbReference type="Pfam" id="PF08541"/>
    </source>
</evidence>
<dbReference type="GO" id="GO:0044550">
    <property type="term" value="P:secondary metabolite biosynthetic process"/>
    <property type="evidence" value="ECO:0007669"/>
    <property type="project" value="TreeGrafter"/>
</dbReference>
<name>A0A3B0UYX5_9ZZZZ</name>
<organism evidence="4">
    <name type="scientific">hydrothermal vent metagenome</name>
    <dbReference type="NCBI Taxonomy" id="652676"/>
    <lineage>
        <taxon>unclassified sequences</taxon>
        <taxon>metagenomes</taxon>
        <taxon>ecological metagenomes</taxon>
    </lineage>
</organism>
<proteinExistence type="predicted"/>
<dbReference type="Gene3D" id="3.40.47.10">
    <property type="match status" value="1"/>
</dbReference>
<gene>
    <name evidence="4" type="ORF">MNBD_DELTA03-1396</name>
</gene>
<feature type="domain" description="Beta-ketoacyl-[acyl-carrier-protein] synthase III C-terminal" evidence="3">
    <location>
        <begin position="2"/>
        <end position="86"/>
    </location>
</feature>
<dbReference type="GO" id="GO:0016746">
    <property type="term" value="F:acyltransferase activity"/>
    <property type="evidence" value="ECO:0007669"/>
    <property type="project" value="UniProtKB-KW"/>
</dbReference>
<accession>A0A3B0UYX5</accession>
<sequence>ELGWQPEEIDRFFCHQVGRAHASLLMDTLGLERRKNFETLASLGNVGSVSAPITMAMAIEEGLLRPGERAALLGIGSGINCLMLGVEW</sequence>
<dbReference type="InterPro" id="IPR013747">
    <property type="entry name" value="ACP_syn_III_C"/>
</dbReference>
<evidence type="ECO:0000256" key="2">
    <source>
        <dbReference type="ARBA" id="ARBA00023315"/>
    </source>
</evidence>
<feature type="non-terminal residue" evidence="4">
    <location>
        <position position="1"/>
    </location>
</feature>
<reference evidence="4" key="1">
    <citation type="submission" date="2018-06" db="EMBL/GenBank/DDBJ databases">
        <authorList>
            <person name="Zhirakovskaya E."/>
        </authorList>
    </citation>
    <scope>NUCLEOTIDE SEQUENCE</scope>
</reference>
<dbReference type="PANTHER" id="PTHR34069">
    <property type="entry name" value="3-OXOACYL-[ACYL-CARRIER-PROTEIN] SYNTHASE 3"/>
    <property type="match status" value="1"/>
</dbReference>
<protein>
    <submittedName>
        <fullName evidence="4">3-oxoacyl-[ACP] synthase III in alkane synthesis cluster</fullName>
    </submittedName>
</protein>
<keyword evidence="1" id="KW-0808">Transferase</keyword>
<evidence type="ECO:0000256" key="1">
    <source>
        <dbReference type="ARBA" id="ARBA00022679"/>
    </source>
</evidence>
<dbReference type="SUPFAM" id="SSF53901">
    <property type="entry name" value="Thiolase-like"/>
    <property type="match status" value="1"/>
</dbReference>
<evidence type="ECO:0000313" key="4">
    <source>
        <dbReference type="EMBL" id="VAW33353.1"/>
    </source>
</evidence>
<dbReference type="AlphaFoldDB" id="A0A3B0UYX5"/>
<dbReference type="Pfam" id="PF08541">
    <property type="entry name" value="ACP_syn_III_C"/>
    <property type="match status" value="1"/>
</dbReference>
<dbReference type="EMBL" id="UOEX01000031">
    <property type="protein sequence ID" value="VAW33353.1"/>
    <property type="molecule type" value="Genomic_DNA"/>
</dbReference>